<dbReference type="PANTHER" id="PTHR33116:SF86">
    <property type="entry name" value="REVERSE TRANSCRIPTASE DOMAIN-CONTAINING PROTEIN"/>
    <property type="match status" value="1"/>
</dbReference>
<dbReference type="OrthoDB" id="997890at2759"/>
<comment type="caution">
    <text evidence="1">The sequence shown here is derived from an EMBL/GenBank/DDBJ whole genome shotgun (WGS) entry which is preliminary data.</text>
</comment>
<gene>
    <name evidence="1" type="ORF">EPI10_002552</name>
</gene>
<accession>A0A5B6VED3</accession>
<sequence>MVGRNLFSIVFDLEEDLELIMEGRSSLFRKFLILFDRLINPLERDQICLTTSPYWIHIGLYPPEFDKKNLMHAIGSTFGGVLIFEISGDLCRLRVNLDVQKPLRRGIFVSSENSCVNYNKSTIFYSSNTTEEAKAVVSSMLGVKSSSNPKKYLGLPYLVGKWKKEAFQNLVDRINSRIDGWSSRLLSQGGKEFL</sequence>
<evidence type="ECO:0000313" key="2">
    <source>
        <dbReference type="Proteomes" id="UP000325315"/>
    </source>
</evidence>
<name>A0A5B6VED3_9ROSI</name>
<organism evidence="1 2">
    <name type="scientific">Gossypium australe</name>
    <dbReference type="NCBI Taxonomy" id="47621"/>
    <lineage>
        <taxon>Eukaryota</taxon>
        <taxon>Viridiplantae</taxon>
        <taxon>Streptophyta</taxon>
        <taxon>Embryophyta</taxon>
        <taxon>Tracheophyta</taxon>
        <taxon>Spermatophyta</taxon>
        <taxon>Magnoliopsida</taxon>
        <taxon>eudicotyledons</taxon>
        <taxon>Gunneridae</taxon>
        <taxon>Pentapetalae</taxon>
        <taxon>rosids</taxon>
        <taxon>malvids</taxon>
        <taxon>Malvales</taxon>
        <taxon>Malvaceae</taxon>
        <taxon>Malvoideae</taxon>
        <taxon>Gossypium</taxon>
    </lineage>
</organism>
<proteinExistence type="predicted"/>
<protein>
    <submittedName>
        <fullName evidence="1">BZIP-like protein</fullName>
    </submittedName>
</protein>
<dbReference type="PANTHER" id="PTHR33116">
    <property type="entry name" value="REVERSE TRANSCRIPTASE ZINC-BINDING DOMAIN-CONTAINING PROTEIN-RELATED-RELATED"/>
    <property type="match status" value="1"/>
</dbReference>
<dbReference type="EMBL" id="SMMG02000007">
    <property type="protein sequence ID" value="KAA3467548.1"/>
    <property type="molecule type" value="Genomic_DNA"/>
</dbReference>
<keyword evidence="2" id="KW-1185">Reference proteome</keyword>
<reference evidence="2" key="1">
    <citation type="journal article" date="2019" name="Plant Biotechnol. J.">
        <title>Genome sequencing of the Australian wild diploid species Gossypium australe highlights disease resistance and delayed gland morphogenesis.</title>
        <authorList>
            <person name="Cai Y."/>
            <person name="Cai X."/>
            <person name="Wang Q."/>
            <person name="Wang P."/>
            <person name="Zhang Y."/>
            <person name="Cai C."/>
            <person name="Xu Y."/>
            <person name="Wang K."/>
            <person name="Zhou Z."/>
            <person name="Wang C."/>
            <person name="Geng S."/>
            <person name="Li B."/>
            <person name="Dong Q."/>
            <person name="Hou Y."/>
            <person name="Wang H."/>
            <person name="Ai P."/>
            <person name="Liu Z."/>
            <person name="Yi F."/>
            <person name="Sun M."/>
            <person name="An G."/>
            <person name="Cheng J."/>
            <person name="Zhang Y."/>
            <person name="Shi Q."/>
            <person name="Xie Y."/>
            <person name="Shi X."/>
            <person name="Chang Y."/>
            <person name="Huang F."/>
            <person name="Chen Y."/>
            <person name="Hong S."/>
            <person name="Mi L."/>
            <person name="Sun Q."/>
            <person name="Zhang L."/>
            <person name="Zhou B."/>
            <person name="Peng R."/>
            <person name="Zhang X."/>
            <person name="Liu F."/>
        </authorList>
    </citation>
    <scope>NUCLEOTIDE SEQUENCE [LARGE SCALE GENOMIC DNA]</scope>
    <source>
        <strain evidence="2">cv. PA1801</strain>
    </source>
</reference>
<dbReference type="Proteomes" id="UP000325315">
    <property type="component" value="Unassembled WGS sequence"/>
</dbReference>
<evidence type="ECO:0000313" key="1">
    <source>
        <dbReference type="EMBL" id="KAA3467548.1"/>
    </source>
</evidence>
<dbReference type="AlphaFoldDB" id="A0A5B6VED3"/>